<dbReference type="Pfam" id="PF10296">
    <property type="entry name" value="MMM1"/>
    <property type="match status" value="1"/>
</dbReference>
<reference evidence="12" key="2">
    <citation type="submission" date="2021-10" db="EMBL/GenBank/DDBJ databases">
        <title>Phylogenomics reveals ancestral predisposition of the termite-cultivated fungus Termitomyces towards a domesticated lifestyle.</title>
        <authorList>
            <person name="Auxier B."/>
            <person name="Grum-Grzhimaylo A."/>
            <person name="Cardenas M.E."/>
            <person name="Lodge J.D."/>
            <person name="Laessoe T."/>
            <person name="Pedersen O."/>
            <person name="Smith M.E."/>
            <person name="Kuyper T.W."/>
            <person name="Franco-Molano E.A."/>
            <person name="Baroni T.J."/>
            <person name="Aanen D.K."/>
        </authorList>
    </citation>
    <scope>NUCLEOTIDE SEQUENCE</scope>
    <source>
        <strain evidence="12">AP01</strain>
        <tissue evidence="12">Mycelium</tissue>
    </source>
</reference>
<dbReference type="Proteomes" id="UP000775547">
    <property type="component" value="Unassembled WGS sequence"/>
</dbReference>
<feature type="non-terminal residue" evidence="12">
    <location>
        <position position="1"/>
    </location>
</feature>
<evidence type="ECO:0000256" key="6">
    <source>
        <dbReference type="ARBA" id="ARBA00023055"/>
    </source>
</evidence>
<dbReference type="GO" id="GO:0015914">
    <property type="term" value="P:phospholipid transport"/>
    <property type="evidence" value="ECO:0007669"/>
    <property type="project" value="TreeGrafter"/>
</dbReference>
<dbReference type="AlphaFoldDB" id="A0A9P7KEX5"/>
<feature type="compositionally biased region" description="Basic and acidic residues" evidence="9">
    <location>
        <begin position="618"/>
        <end position="632"/>
    </location>
</feature>
<keyword evidence="13" id="KW-1185">Reference proteome</keyword>
<evidence type="ECO:0000256" key="7">
    <source>
        <dbReference type="ARBA" id="ARBA00023121"/>
    </source>
</evidence>
<feature type="transmembrane region" description="Helical" evidence="10">
    <location>
        <begin position="7"/>
        <end position="31"/>
    </location>
</feature>
<evidence type="ECO:0000313" key="13">
    <source>
        <dbReference type="Proteomes" id="UP000775547"/>
    </source>
</evidence>
<feature type="compositionally biased region" description="Low complexity" evidence="9">
    <location>
        <begin position="875"/>
        <end position="888"/>
    </location>
</feature>
<proteinExistence type="predicted"/>
<evidence type="ECO:0000256" key="3">
    <source>
        <dbReference type="ARBA" id="ARBA00022692"/>
    </source>
</evidence>
<feature type="compositionally biased region" description="Polar residues" evidence="9">
    <location>
        <begin position="713"/>
        <end position="730"/>
    </location>
</feature>
<feature type="region of interest" description="Disordered" evidence="9">
    <location>
        <begin position="948"/>
        <end position="977"/>
    </location>
</feature>
<feature type="compositionally biased region" description="Low complexity" evidence="9">
    <location>
        <begin position="570"/>
        <end position="586"/>
    </location>
</feature>
<keyword evidence="8 10" id="KW-0472">Membrane</keyword>
<dbReference type="GO" id="GO:0005789">
    <property type="term" value="C:endoplasmic reticulum membrane"/>
    <property type="evidence" value="ECO:0007669"/>
    <property type="project" value="UniProtKB-SubCell"/>
</dbReference>
<evidence type="ECO:0000256" key="8">
    <source>
        <dbReference type="ARBA" id="ARBA00023136"/>
    </source>
</evidence>
<evidence type="ECO:0000256" key="4">
    <source>
        <dbReference type="ARBA" id="ARBA00022824"/>
    </source>
</evidence>
<dbReference type="CDD" id="cd21675">
    <property type="entry name" value="SMP_TEX2"/>
    <property type="match status" value="1"/>
</dbReference>
<evidence type="ECO:0000256" key="2">
    <source>
        <dbReference type="ARBA" id="ARBA00022448"/>
    </source>
</evidence>
<feature type="compositionally biased region" description="Polar residues" evidence="9">
    <location>
        <begin position="638"/>
        <end position="647"/>
    </location>
</feature>
<feature type="region of interest" description="Disordered" evidence="9">
    <location>
        <begin position="47"/>
        <end position="70"/>
    </location>
</feature>
<feature type="compositionally biased region" description="Low complexity" evidence="9">
    <location>
        <begin position="692"/>
        <end position="709"/>
    </location>
</feature>
<accession>A0A9P7KEX5</accession>
<feature type="compositionally biased region" description="Pro residues" evidence="9">
    <location>
        <begin position="953"/>
        <end position="962"/>
    </location>
</feature>
<feature type="compositionally biased region" description="Polar residues" evidence="9">
    <location>
        <begin position="524"/>
        <end position="552"/>
    </location>
</feature>
<dbReference type="EMBL" id="JABCKV010000042">
    <property type="protein sequence ID" value="KAG5645331.1"/>
    <property type="molecule type" value="Genomic_DNA"/>
</dbReference>
<evidence type="ECO:0000256" key="1">
    <source>
        <dbReference type="ARBA" id="ARBA00004586"/>
    </source>
</evidence>
<comment type="subcellular location">
    <subcellularLocation>
        <location evidence="1">Endoplasmic reticulum membrane</location>
    </subcellularLocation>
</comment>
<feature type="region of interest" description="Disordered" evidence="9">
    <location>
        <begin position="497"/>
        <end position="927"/>
    </location>
</feature>
<dbReference type="PANTHER" id="PTHR13466">
    <property type="entry name" value="TEX2 PROTEIN-RELATED"/>
    <property type="match status" value="1"/>
</dbReference>
<dbReference type="GO" id="GO:0008289">
    <property type="term" value="F:lipid binding"/>
    <property type="evidence" value="ECO:0007669"/>
    <property type="project" value="UniProtKB-KW"/>
</dbReference>
<keyword evidence="7" id="KW-0446">Lipid-binding</keyword>
<feature type="domain" description="SMP-LTD" evidence="11">
    <location>
        <begin position="297"/>
        <end position="487"/>
    </location>
</feature>
<evidence type="ECO:0000256" key="5">
    <source>
        <dbReference type="ARBA" id="ARBA00022989"/>
    </source>
</evidence>
<evidence type="ECO:0000256" key="10">
    <source>
        <dbReference type="SAM" id="Phobius"/>
    </source>
</evidence>
<dbReference type="PANTHER" id="PTHR13466:SF19">
    <property type="entry name" value="NUCLEUS-VACUOLE JUNCTION PROTEIN 2"/>
    <property type="match status" value="1"/>
</dbReference>
<keyword evidence="5 10" id="KW-1133">Transmembrane helix</keyword>
<keyword evidence="3 10" id="KW-0812">Transmembrane</keyword>
<dbReference type="InterPro" id="IPR019411">
    <property type="entry name" value="MMM1_dom"/>
</dbReference>
<dbReference type="GO" id="GO:0032865">
    <property type="term" value="C:ERMES complex"/>
    <property type="evidence" value="ECO:0007669"/>
    <property type="project" value="TreeGrafter"/>
</dbReference>
<dbReference type="InterPro" id="IPR031468">
    <property type="entry name" value="SMP_LBD"/>
</dbReference>
<dbReference type="GO" id="GO:1990456">
    <property type="term" value="P:mitochondrion-endoplasmic reticulum membrane tethering"/>
    <property type="evidence" value="ECO:0007669"/>
    <property type="project" value="TreeGrafter"/>
</dbReference>
<comment type="caution">
    <text evidence="12">The sequence shown here is derived from an EMBL/GenBank/DDBJ whole genome shotgun (WGS) entry which is preliminary data.</text>
</comment>
<dbReference type="PROSITE" id="PS51847">
    <property type="entry name" value="SMP"/>
    <property type="match status" value="1"/>
</dbReference>
<reference evidence="12" key="1">
    <citation type="submission" date="2020-07" db="EMBL/GenBank/DDBJ databases">
        <authorList>
            <person name="Nieuwenhuis M."/>
            <person name="Van De Peppel L.J.J."/>
        </authorList>
    </citation>
    <scope>NUCLEOTIDE SEQUENCE</scope>
    <source>
        <strain evidence="12">AP01</strain>
        <tissue evidence="12">Mycelium</tissue>
    </source>
</reference>
<feature type="compositionally biased region" description="Low complexity" evidence="9">
    <location>
        <begin position="827"/>
        <end position="836"/>
    </location>
</feature>
<sequence length="977" mass="105886">MTLKALFYAYVLGGITFIPLVVAGLIFFTIYTSVPVGDADVSKKTRGRLEAESAEAGGGSTSDTEGTPTAAIETDDIPRTRKGWLTMRRTFEESAADGSYVSVVRSFLDARSKDPKRSRPKDMWYVVLKGKVLYLYEDEEMTECEAAVELGGHDVVVYPEGLLDGELFARRNAICLKPKKRDAEKHMPSVTKEMKLSGEDIDAEVEKKTTDPRRQEKEREKSLQAEKVKQAARDEALNQSTPWFIFVRSNIEMEDWYLALIHGSDHPTKTPSLAPLLPIFQPSDMNHLVSTLDEQPDVIPTRWLNALIGRIFFSYYRTHTLEAYIIGRLMKKLSKVKRPTFLTDIVVTEVSVGNKAPTLSKPMLKELTKEGDASIEVHFAYKGEFRITIEATANINLGTFKSYTVKLVLAAVLKELEGNLLIKVKRPPSNRIWYAFTQTPRMVLEVEPIVSDRQITWGMITSTIESRLKEIIQESVVMPNMDDIAFFDSKKHEHRGGIWQDASRHERSVPMSAESDAGDDDALSTASAPPSVDTAQTAEEVNPRPGSQSVEEVSTAPVLQSAPAPSLVGEATTAPAEEATPEPSAKPTRRRSWFSSVRSEGSLVAKGSFPDLDDEDDGGLHRGRSTESDKASEGAPRSRSTPQNSDALDTDAVDHGVPETDNSLLGAFLRPQAPRRSSSQHSTKRDHTKSISTDSSKSAPDPSSSTSTPRKVSGTSNNASSPNSFLSTLKSRAGDKQALSNTAKGAMRKWGVNWGMRKDSIGDSDAASEHSSIGSAIGSRLRPEANFGVASKARASYAEVRAAVAERKGRGNAGGSASNTEDGGGDLSLSRSSSPSLPVPVPEGSRGKVRATSNPWSELAPPGQDGPGPSSYPESVALSTSAHSASSSKSHRLSVGGGESGSRYSSPAVSRTNTEEDGRAAKPIHVQQPRAMTMTIPGIHASHRGEIMSMGYAPPPQPPSMVPPEGKSSSIYRLFKS</sequence>
<name>A0A9P7KEX5_9AGAR</name>
<organism evidence="12 13">
    <name type="scientific">Asterophora parasitica</name>
    <dbReference type="NCBI Taxonomy" id="117018"/>
    <lineage>
        <taxon>Eukaryota</taxon>
        <taxon>Fungi</taxon>
        <taxon>Dikarya</taxon>
        <taxon>Basidiomycota</taxon>
        <taxon>Agaricomycotina</taxon>
        <taxon>Agaricomycetes</taxon>
        <taxon>Agaricomycetidae</taxon>
        <taxon>Agaricales</taxon>
        <taxon>Tricholomatineae</taxon>
        <taxon>Lyophyllaceae</taxon>
        <taxon>Asterophora</taxon>
    </lineage>
</organism>
<evidence type="ECO:0000313" key="12">
    <source>
        <dbReference type="EMBL" id="KAG5645331.1"/>
    </source>
</evidence>
<keyword evidence="4" id="KW-0256">Endoplasmic reticulum</keyword>
<keyword evidence="2" id="KW-0813">Transport</keyword>
<feature type="region of interest" description="Disordered" evidence="9">
    <location>
        <begin position="194"/>
        <end position="226"/>
    </location>
</feature>
<protein>
    <recommendedName>
        <fullName evidence="11">SMP-LTD domain-containing protein</fullName>
    </recommendedName>
</protein>
<feature type="compositionally biased region" description="Polar residues" evidence="9">
    <location>
        <begin position="902"/>
        <end position="912"/>
    </location>
</feature>
<evidence type="ECO:0000259" key="11">
    <source>
        <dbReference type="PROSITE" id="PS51847"/>
    </source>
</evidence>
<dbReference type="OrthoDB" id="26740at2759"/>
<evidence type="ECO:0000256" key="9">
    <source>
        <dbReference type="SAM" id="MobiDB-lite"/>
    </source>
</evidence>
<keyword evidence="6" id="KW-0445">Lipid transport</keyword>
<gene>
    <name evidence="12" type="ORF">DXG03_006393</name>
</gene>